<dbReference type="InterPro" id="IPR010982">
    <property type="entry name" value="Lambda_DNA-bd_dom_sf"/>
</dbReference>
<reference evidence="3" key="1">
    <citation type="submission" date="2015-07" db="EMBL/GenBank/DDBJ databases">
        <authorList>
            <person name="Ju K.-S."/>
            <person name="Doroghazi J.R."/>
            <person name="Metcalf W.W."/>
        </authorList>
    </citation>
    <scope>NUCLEOTIDE SEQUENCE [LARGE SCALE GENOMIC DNA]</scope>
    <source>
        <strain evidence="3">NRRL 2290</strain>
    </source>
</reference>
<dbReference type="InterPro" id="IPR001387">
    <property type="entry name" value="Cro/C1-type_HTH"/>
</dbReference>
<dbReference type="eggNOG" id="COG1396">
    <property type="taxonomic scope" value="Bacteria"/>
</dbReference>
<gene>
    <name evidence="2" type="ORF">ADK37_10645</name>
</gene>
<sequence>MTQPKPLDPASMTEFYGAELRRRREEAGLSQGGLGDLVFCSGAYVGLMEMASRRPQLELSERIDQALHADGFFRRLCEAILKASRFASYFAAAAELEQRALTVCDFATMVVPGLLQTPEYTRALIRSARPRVDPEEIERRVTVRQERARAVEAGQPELWFIIHEAVLRVPVGGDEIMREQLAHVAEMARSERAVVQVMPFSGGVNPLLYGTTTLMTFADEPPVVYTEAAYSGLLIEDPAVVAGNAKSYDLARAVAMSPRASLAFICRLAEEYTP</sequence>
<feature type="domain" description="HTH cro/C1-type" evidence="1">
    <location>
        <begin position="19"/>
        <end position="74"/>
    </location>
</feature>
<dbReference type="RefSeq" id="WP_051869577.1">
    <property type="nucleotide sequence ID" value="NZ_KL575587.1"/>
</dbReference>
<dbReference type="SUPFAM" id="SSF47413">
    <property type="entry name" value="lambda repressor-like DNA-binding domains"/>
    <property type="match status" value="1"/>
</dbReference>
<dbReference type="Gene3D" id="1.10.260.40">
    <property type="entry name" value="lambda repressor-like DNA-binding domains"/>
    <property type="match status" value="1"/>
</dbReference>
<proteinExistence type="predicted"/>
<comment type="caution">
    <text evidence="2">The sequence shown here is derived from an EMBL/GenBank/DDBJ whole genome shotgun (WGS) entry which is preliminary data.</text>
</comment>
<dbReference type="Proteomes" id="UP000037251">
    <property type="component" value="Unassembled WGS sequence"/>
</dbReference>
<organism evidence="2 3">
    <name type="scientific">Streptomyces resistomycificus</name>
    <dbReference type="NCBI Taxonomy" id="67356"/>
    <lineage>
        <taxon>Bacteria</taxon>
        <taxon>Bacillati</taxon>
        <taxon>Actinomycetota</taxon>
        <taxon>Actinomycetes</taxon>
        <taxon>Kitasatosporales</taxon>
        <taxon>Streptomycetaceae</taxon>
        <taxon>Streptomyces</taxon>
        <taxon>Streptomyces aurantiacus group</taxon>
    </lineage>
</organism>
<dbReference type="OrthoDB" id="2897536at2"/>
<protein>
    <recommendedName>
        <fullName evidence="1">HTH cro/C1-type domain-containing protein</fullName>
    </recommendedName>
</protein>
<dbReference type="PATRIC" id="fig|67356.5.peg.2294"/>
<name>A0A0L8LJB7_9ACTN</name>
<dbReference type="CDD" id="cd00093">
    <property type="entry name" value="HTH_XRE"/>
    <property type="match status" value="1"/>
</dbReference>
<evidence type="ECO:0000313" key="2">
    <source>
        <dbReference type="EMBL" id="KOG38184.1"/>
    </source>
</evidence>
<dbReference type="Pfam" id="PF13560">
    <property type="entry name" value="HTH_31"/>
    <property type="match status" value="1"/>
</dbReference>
<dbReference type="Pfam" id="PF19054">
    <property type="entry name" value="DUF5753"/>
    <property type="match status" value="1"/>
</dbReference>
<dbReference type="GO" id="GO:0003677">
    <property type="term" value="F:DNA binding"/>
    <property type="evidence" value="ECO:0007669"/>
    <property type="project" value="InterPro"/>
</dbReference>
<evidence type="ECO:0000313" key="3">
    <source>
        <dbReference type="Proteomes" id="UP000037251"/>
    </source>
</evidence>
<dbReference type="EMBL" id="LGUS01000094">
    <property type="protein sequence ID" value="KOG38184.1"/>
    <property type="molecule type" value="Genomic_DNA"/>
</dbReference>
<accession>A0A0L8LJB7</accession>
<evidence type="ECO:0000259" key="1">
    <source>
        <dbReference type="SMART" id="SM00530"/>
    </source>
</evidence>
<dbReference type="STRING" id="67356.AQJ84_13980"/>
<dbReference type="InterPro" id="IPR043917">
    <property type="entry name" value="DUF5753"/>
</dbReference>
<dbReference type="AlphaFoldDB" id="A0A0L8LJB7"/>
<keyword evidence="3" id="KW-1185">Reference proteome</keyword>
<dbReference type="SMART" id="SM00530">
    <property type="entry name" value="HTH_XRE"/>
    <property type="match status" value="1"/>
</dbReference>